<dbReference type="GO" id="GO:0016020">
    <property type="term" value="C:membrane"/>
    <property type="evidence" value="ECO:0007669"/>
    <property type="project" value="TreeGrafter"/>
</dbReference>
<dbReference type="InterPro" id="IPR029058">
    <property type="entry name" value="AB_hydrolase_fold"/>
</dbReference>
<accession>A0A5J5IV58</accession>
<proteinExistence type="predicted"/>
<gene>
    <name evidence="2" type="ORF">F6B42_04975</name>
</gene>
<keyword evidence="2" id="KW-0378">Hydrolase</keyword>
<dbReference type="AlphaFoldDB" id="A0A5J5IV58"/>
<sequence>MPLFDGITPRIIETPRLAVNILERSADDPATPAERTVVLLHTAPGSSLFWQEIMEDLPSDVRPIAIDLRGFGGTEHLPVDATRGVRDFADDVRATLDVLGIDAVHIVGWGLGGAVAMQYALEHPVLSLSLLSPVSPYGFGGTNPDGNRLTDDDAGCGGGTVSAALVERLTARDDGDTDGSPRAVFRTTFVSPDYDSDNEDTWVEAMLATSTAEGNYPGDSVPSDNWPGFAPGRLGVQNALAPANLDLSAIAELGARRDAPPVLWVRGEADLIVADGSFAESGHLGEIGAIPGWPGVEVAPAQQMVTQTREVLERYRAAGGQVTEVVIEGVGHAVHLERPGKVRTAILSTIGYLGTPLSPAPPTEAIILSSWD</sequence>
<organism evidence="2 3">
    <name type="scientific">Microbacterium radiodurans</name>
    <dbReference type="NCBI Taxonomy" id="661398"/>
    <lineage>
        <taxon>Bacteria</taxon>
        <taxon>Bacillati</taxon>
        <taxon>Actinomycetota</taxon>
        <taxon>Actinomycetes</taxon>
        <taxon>Micrococcales</taxon>
        <taxon>Microbacteriaceae</taxon>
        <taxon>Microbacterium</taxon>
    </lineage>
</organism>
<dbReference type="EMBL" id="VYRZ01000001">
    <property type="protein sequence ID" value="KAA9089808.1"/>
    <property type="molecule type" value="Genomic_DNA"/>
</dbReference>
<dbReference type="RefSeq" id="WP_150418439.1">
    <property type="nucleotide sequence ID" value="NZ_VYRZ01000001.1"/>
</dbReference>
<dbReference type="SUPFAM" id="SSF53474">
    <property type="entry name" value="alpha/beta-Hydrolases"/>
    <property type="match status" value="1"/>
</dbReference>
<evidence type="ECO:0000313" key="3">
    <source>
        <dbReference type="Proteomes" id="UP000327039"/>
    </source>
</evidence>
<dbReference type="PANTHER" id="PTHR43798:SF33">
    <property type="entry name" value="HYDROLASE, PUTATIVE (AFU_ORTHOLOGUE AFUA_2G14860)-RELATED"/>
    <property type="match status" value="1"/>
</dbReference>
<comment type="caution">
    <text evidence="2">The sequence shown here is derived from an EMBL/GenBank/DDBJ whole genome shotgun (WGS) entry which is preliminary data.</text>
</comment>
<evidence type="ECO:0000313" key="2">
    <source>
        <dbReference type="EMBL" id="KAA9089808.1"/>
    </source>
</evidence>
<dbReference type="InterPro" id="IPR000073">
    <property type="entry name" value="AB_hydrolase_1"/>
</dbReference>
<name>A0A5J5IV58_9MICO</name>
<dbReference type="OrthoDB" id="2987348at2"/>
<reference evidence="3" key="1">
    <citation type="submission" date="2019-09" db="EMBL/GenBank/DDBJ databases">
        <title>Mumia zhuanghuii sp. nov. isolated from the intestinal contents of plateau pika (Ochotona curzoniae) in the Qinghai-Tibet plateau of China.</title>
        <authorList>
            <person name="Tian Z."/>
        </authorList>
    </citation>
    <scope>NUCLEOTIDE SEQUENCE [LARGE SCALE GENOMIC DNA]</scope>
    <source>
        <strain evidence="3">DSM 25564</strain>
    </source>
</reference>
<dbReference type="InterPro" id="IPR050266">
    <property type="entry name" value="AB_hydrolase_sf"/>
</dbReference>
<keyword evidence="3" id="KW-1185">Reference proteome</keyword>
<protein>
    <submittedName>
        <fullName evidence="2">Alpha/beta hydrolase</fullName>
    </submittedName>
</protein>
<dbReference type="Pfam" id="PF00561">
    <property type="entry name" value="Abhydrolase_1"/>
    <property type="match status" value="1"/>
</dbReference>
<evidence type="ECO:0000259" key="1">
    <source>
        <dbReference type="Pfam" id="PF00561"/>
    </source>
</evidence>
<dbReference type="Gene3D" id="3.40.50.1820">
    <property type="entry name" value="alpha/beta hydrolase"/>
    <property type="match status" value="1"/>
</dbReference>
<dbReference type="PANTHER" id="PTHR43798">
    <property type="entry name" value="MONOACYLGLYCEROL LIPASE"/>
    <property type="match status" value="1"/>
</dbReference>
<feature type="domain" description="AB hydrolase-1" evidence="1">
    <location>
        <begin position="36"/>
        <end position="133"/>
    </location>
</feature>
<dbReference type="Proteomes" id="UP000327039">
    <property type="component" value="Unassembled WGS sequence"/>
</dbReference>
<dbReference type="GO" id="GO:0016787">
    <property type="term" value="F:hydrolase activity"/>
    <property type="evidence" value="ECO:0007669"/>
    <property type="project" value="UniProtKB-KW"/>
</dbReference>